<evidence type="ECO:0000256" key="1">
    <source>
        <dbReference type="ARBA" id="ARBA00022705"/>
    </source>
</evidence>
<dbReference type="InterPro" id="IPR027417">
    <property type="entry name" value="P-loop_NTPase"/>
</dbReference>
<dbReference type="GO" id="GO:0003677">
    <property type="term" value="F:DNA binding"/>
    <property type="evidence" value="ECO:0007669"/>
    <property type="project" value="UniProtKB-KW"/>
</dbReference>
<evidence type="ECO:0000313" key="5">
    <source>
        <dbReference type="Proteomes" id="UP000190037"/>
    </source>
</evidence>
<dbReference type="InterPro" id="IPR016136">
    <property type="entry name" value="DNA_helicase_N/primase_C"/>
</dbReference>
<dbReference type="Proteomes" id="UP000190037">
    <property type="component" value="Unassembled WGS sequence"/>
</dbReference>
<evidence type="ECO:0000313" key="4">
    <source>
        <dbReference type="EMBL" id="OPC81829.1"/>
    </source>
</evidence>
<dbReference type="EMBL" id="MWQN01000001">
    <property type="protein sequence ID" value="OPC81829.1"/>
    <property type="molecule type" value="Genomic_DNA"/>
</dbReference>
<dbReference type="Gene3D" id="1.10.860.10">
    <property type="entry name" value="DNAb Helicase, Chain A"/>
    <property type="match status" value="1"/>
</dbReference>
<dbReference type="GO" id="GO:0005524">
    <property type="term" value="F:ATP binding"/>
    <property type="evidence" value="ECO:0007669"/>
    <property type="project" value="InterPro"/>
</dbReference>
<proteinExistence type="predicted"/>
<sequence>MDPEDYQPEITSVDRMEPHDIEAEQALLGCCLIYRQAARDVLRTVQPSDLYRAAHETVLRAMQRLADQGESINAHTVVAELQAVGDLTRAGGAPYIHTLTAAPPPAAEVDWYIRRTRALALRRAIVQAGIAITQDGYGTAGRSDDLAERAVALTRAVRDRGRAAQDTPTQDIHDFLSVADDEPDWVLPGYLERGDRVIWTAGEGGGKSVLLRQLAVTAAAGVLPFGREPNVLGPKRVLVLDCENSEAQSRRRYRGLMNTASAIHQPVKRGQLHIHCRPEGVDLTRADGRAWLMRRVEDVMPDLLVIGPIYQLHAGDPNSEEHARKVTIALTEARVTAGCALVMEAHAAKASGFGPRGLAPVGSSLWLRWPEFGMGLRPVEDTTSAEHDRARRVVPWRGARDERLWPRFLRGGWTSEGEWPWTPYTPIDADHHGRSETGALS</sequence>
<dbReference type="SUPFAM" id="SSF48024">
    <property type="entry name" value="N-terminal domain of DnaB helicase"/>
    <property type="match status" value="1"/>
</dbReference>
<dbReference type="Pfam" id="PF13481">
    <property type="entry name" value="AAA_25"/>
    <property type="match status" value="1"/>
</dbReference>
<dbReference type="PANTHER" id="PTHR30153">
    <property type="entry name" value="REPLICATIVE DNA HELICASE DNAB"/>
    <property type="match status" value="1"/>
</dbReference>
<dbReference type="InterPro" id="IPR007693">
    <property type="entry name" value="DNA_helicase_DnaB-like_N"/>
</dbReference>
<dbReference type="RefSeq" id="WP_078976101.1">
    <property type="nucleotide sequence ID" value="NZ_MWQN01000001.1"/>
</dbReference>
<keyword evidence="2" id="KW-0238">DNA-binding</keyword>
<name>A0A1T3NYC1_9ACTN</name>
<organism evidence="4 5">
    <name type="scientific">Embleya scabrispora</name>
    <dbReference type="NCBI Taxonomy" id="159449"/>
    <lineage>
        <taxon>Bacteria</taxon>
        <taxon>Bacillati</taxon>
        <taxon>Actinomycetota</taxon>
        <taxon>Actinomycetes</taxon>
        <taxon>Kitasatosporales</taxon>
        <taxon>Streptomycetaceae</taxon>
        <taxon>Embleya</taxon>
    </lineage>
</organism>
<dbReference type="Pfam" id="PF00772">
    <property type="entry name" value="DnaB"/>
    <property type="match status" value="1"/>
</dbReference>
<comment type="caution">
    <text evidence="4">The sequence shown here is derived from an EMBL/GenBank/DDBJ whole genome shotgun (WGS) entry which is preliminary data.</text>
</comment>
<protein>
    <recommendedName>
        <fullName evidence="3">DNA helicase DnaB-like N-terminal domain-containing protein</fullName>
    </recommendedName>
</protein>
<evidence type="ECO:0000259" key="3">
    <source>
        <dbReference type="Pfam" id="PF00772"/>
    </source>
</evidence>
<dbReference type="OrthoDB" id="5150132at2"/>
<dbReference type="AlphaFoldDB" id="A0A1T3NYC1"/>
<feature type="domain" description="DNA helicase DnaB-like N-terminal" evidence="3">
    <location>
        <begin position="17"/>
        <end position="114"/>
    </location>
</feature>
<dbReference type="GO" id="GO:0005829">
    <property type="term" value="C:cytosol"/>
    <property type="evidence" value="ECO:0007669"/>
    <property type="project" value="TreeGrafter"/>
</dbReference>
<dbReference type="GO" id="GO:0003678">
    <property type="term" value="F:DNA helicase activity"/>
    <property type="evidence" value="ECO:0007669"/>
    <property type="project" value="InterPro"/>
</dbReference>
<keyword evidence="1" id="KW-0235">DNA replication</keyword>
<dbReference type="PANTHER" id="PTHR30153:SF2">
    <property type="entry name" value="REPLICATIVE DNA HELICASE"/>
    <property type="match status" value="1"/>
</dbReference>
<reference evidence="4 5" key="1">
    <citation type="submission" date="2017-03" db="EMBL/GenBank/DDBJ databases">
        <title>Draft genome sequence of Streptomyces scabrisporus NF3, endophyte isolated from Amphipterygium adstringens.</title>
        <authorList>
            <person name="Vazquez M."/>
            <person name="Ceapa C.D."/>
            <person name="Rodriguez Luna D."/>
            <person name="Sanchez Esquivel S."/>
        </authorList>
    </citation>
    <scope>NUCLEOTIDE SEQUENCE [LARGE SCALE GENOMIC DNA]</scope>
    <source>
        <strain evidence="4 5">NF3</strain>
    </source>
</reference>
<dbReference type="Gene3D" id="3.40.50.300">
    <property type="entry name" value="P-loop containing nucleotide triphosphate hydrolases"/>
    <property type="match status" value="1"/>
</dbReference>
<accession>A0A1T3NYC1</accession>
<dbReference type="GO" id="GO:0006260">
    <property type="term" value="P:DNA replication"/>
    <property type="evidence" value="ECO:0007669"/>
    <property type="project" value="UniProtKB-KW"/>
</dbReference>
<dbReference type="STRING" id="159449.B4N89_13575"/>
<dbReference type="InterPro" id="IPR036185">
    <property type="entry name" value="DNA_heli_DnaB-like_N_sf"/>
</dbReference>
<keyword evidence="5" id="KW-1185">Reference proteome</keyword>
<gene>
    <name evidence="4" type="ORF">B4N89_13575</name>
</gene>
<dbReference type="SUPFAM" id="SSF52540">
    <property type="entry name" value="P-loop containing nucleoside triphosphate hydrolases"/>
    <property type="match status" value="1"/>
</dbReference>
<evidence type="ECO:0000256" key="2">
    <source>
        <dbReference type="ARBA" id="ARBA00023125"/>
    </source>
</evidence>